<name>A0A5R9Q616_9GAMM</name>
<proteinExistence type="predicted"/>
<dbReference type="Proteomes" id="UP000309186">
    <property type="component" value="Unassembled WGS sequence"/>
</dbReference>
<evidence type="ECO:0000313" key="2">
    <source>
        <dbReference type="Proteomes" id="UP000309186"/>
    </source>
</evidence>
<dbReference type="AlphaFoldDB" id="A0A5R9Q616"/>
<sequence length="65" mass="7274">MPDVRTHSGFTNCLGIVIIITSAATKSFNKLSSSNRDLVTLKLKLSRSIMITRAGFHSYEVRIEF</sequence>
<dbReference type="EMBL" id="PPSW01000006">
    <property type="protein sequence ID" value="TLX48600.1"/>
    <property type="molecule type" value="Genomic_DNA"/>
</dbReference>
<evidence type="ECO:0000313" key="1">
    <source>
        <dbReference type="EMBL" id="TLX48600.1"/>
    </source>
</evidence>
<accession>A0A5R9Q616</accession>
<protein>
    <submittedName>
        <fullName evidence="1">Uncharacterized protein</fullName>
    </submittedName>
</protein>
<organism evidence="1 2">
    <name type="scientific">Pseudoalteromonas phenolica</name>
    <dbReference type="NCBI Taxonomy" id="161398"/>
    <lineage>
        <taxon>Bacteria</taxon>
        <taxon>Pseudomonadati</taxon>
        <taxon>Pseudomonadota</taxon>
        <taxon>Gammaproteobacteria</taxon>
        <taxon>Alteromonadales</taxon>
        <taxon>Pseudoalteromonadaceae</taxon>
        <taxon>Pseudoalteromonas</taxon>
    </lineage>
</organism>
<comment type="caution">
    <text evidence="1">The sequence shown here is derived from an EMBL/GenBank/DDBJ whole genome shotgun (WGS) entry which is preliminary data.</text>
</comment>
<reference evidence="1 2" key="1">
    <citation type="submission" date="2018-01" db="EMBL/GenBank/DDBJ databases">
        <title>Co-occurrence of chitin degradation, pigmentation and bioactivity in marine Pseudoalteromonas.</title>
        <authorList>
            <person name="Paulsen S."/>
            <person name="Gram L."/>
            <person name="Machado H."/>
        </authorList>
    </citation>
    <scope>NUCLEOTIDE SEQUENCE [LARGE SCALE GENOMIC DNA]</scope>
    <source>
        <strain evidence="1 2">S3663</strain>
    </source>
</reference>
<gene>
    <name evidence="1" type="ORF">C1E24_03885</name>
</gene>